<evidence type="ECO:0000313" key="1">
    <source>
        <dbReference type="EMBL" id="KAA2236249.1"/>
    </source>
</evidence>
<reference evidence="1 2" key="1">
    <citation type="submission" date="2019-09" db="EMBL/GenBank/DDBJ databases">
        <title>Salinarimonas rosea gen. nov., sp. nov., a new member of the a-2 subgroup of the Proteobacteria.</title>
        <authorList>
            <person name="Liu J."/>
        </authorList>
    </citation>
    <scope>NUCLEOTIDE SEQUENCE [LARGE SCALE GENOMIC DNA]</scope>
    <source>
        <strain evidence="1 2">BN140002</strain>
    </source>
</reference>
<proteinExistence type="predicted"/>
<dbReference type="OrthoDB" id="9943737at2"/>
<name>A0A5B2VD43_9HYPH</name>
<dbReference type="Proteomes" id="UP000323142">
    <property type="component" value="Unassembled WGS sequence"/>
</dbReference>
<dbReference type="RefSeq" id="WP_149819383.1">
    <property type="nucleotide sequence ID" value="NZ_VUOA01000028.1"/>
</dbReference>
<organism evidence="1 2">
    <name type="scientific">Salinarimonas soli</name>
    <dbReference type="NCBI Taxonomy" id="1638099"/>
    <lineage>
        <taxon>Bacteria</taxon>
        <taxon>Pseudomonadati</taxon>
        <taxon>Pseudomonadota</taxon>
        <taxon>Alphaproteobacteria</taxon>
        <taxon>Hyphomicrobiales</taxon>
        <taxon>Salinarimonadaceae</taxon>
        <taxon>Salinarimonas</taxon>
    </lineage>
</organism>
<dbReference type="EMBL" id="VUOA01000028">
    <property type="protein sequence ID" value="KAA2236249.1"/>
    <property type="molecule type" value="Genomic_DNA"/>
</dbReference>
<protein>
    <submittedName>
        <fullName evidence="1">Uncharacterized protein</fullName>
    </submittedName>
</protein>
<reference evidence="1 2" key="2">
    <citation type="submission" date="2019-09" db="EMBL/GenBank/DDBJ databases">
        <authorList>
            <person name="Jin C."/>
        </authorList>
    </citation>
    <scope>NUCLEOTIDE SEQUENCE [LARGE SCALE GENOMIC DNA]</scope>
    <source>
        <strain evidence="1 2">BN140002</strain>
    </source>
</reference>
<dbReference type="AlphaFoldDB" id="A0A5B2VD43"/>
<gene>
    <name evidence="1" type="ORF">F0L46_16200</name>
</gene>
<sequence length="77" mass="8251">MRKRLGRALREHQDEPGAITGYLVITFRDGRAYMTGEASDADEVARTMIDGVMEAIEAPAMAGDDDGDPIGPCMGHA</sequence>
<evidence type="ECO:0000313" key="2">
    <source>
        <dbReference type="Proteomes" id="UP000323142"/>
    </source>
</evidence>
<accession>A0A5B2VD43</accession>
<keyword evidence="2" id="KW-1185">Reference proteome</keyword>
<comment type="caution">
    <text evidence="1">The sequence shown here is derived from an EMBL/GenBank/DDBJ whole genome shotgun (WGS) entry which is preliminary data.</text>
</comment>